<evidence type="ECO:0000313" key="1">
    <source>
        <dbReference type="EMBL" id="EGW00937.1"/>
    </source>
</evidence>
<dbReference type="EMBL" id="JH000407">
    <property type="protein sequence ID" value="EGW00937.1"/>
    <property type="molecule type" value="Genomic_DNA"/>
</dbReference>
<reference evidence="2" key="1">
    <citation type="journal article" date="2011" name="Nat. Biotechnol.">
        <title>The genomic sequence of the Chinese hamster ovary (CHO)-K1 cell line.</title>
        <authorList>
            <person name="Xu X."/>
            <person name="Nagarajan H."/>
            <person name="Lewis N.E."/>
            <person name="Pan S."/>
            <person name="Cai Z."/>
            <person name="Liu X."/>
            <person name="Chen W."/>
            <person name="Xie M."/>
            <person name="Wang W."/>
            <person name="Hammond S."/>
            <person name="Andersen M.R."/>
            <person name="Neff N."/>
            <person name="Passarelli B."/>
            <person name="Koh W."/>
            <person name="Fan H.C."/>
            <person name="Wang J."/>
            <person name="Gui Y."/>
            <person name="Lee K.H."/>
            <person name="Betenbaugh M.J."/>
            <person name="Quake S.R."/>
            <person name="Famili I."/>
            <person name="Palsson B.O."/>
            <person name="Wang J."/>
        </authorList>
    </citation>
    <scope>NUCLEOTIDE SEQUENCE [LARGE SCALE GENOMIC DNA]</scope>
    <source>
        <strain evidence="2">CHO K1 cell line</strain>
    </source>
</reference>
<dbReference type="Proteomes" id="UP000001075">
    <property type="component" value="Unassembled WGS sequence"/>
</dbReference>
<accession>G3HIR1</accession>
<proteinExistence type="predicted"/>
<organism evidence="1 2">
    <name type="scientific">Cricetulus griseus</name>
    <name type="common">Chinese hamster</name>
    <name type="synonym">Cricetulus barabensis griseus</name>
    <dbReference type="NCBI Taxonomy" id="10029"/>
    <lineage>
        <taxon>Eukaryota</taxon>
        <taxon>Metazoa</taxon>
        <taxon>Chordata</taxon>
        <taxon>Craniata</taxon>
        <taxon>Vertebrata</taxon>
        <taxon>Euteleostomi</taxon>
        <taxon>Mammalia</taxon>
        <taxon>Eutheria</taxon>
        <taxon>Euarchontoglires</taxon>
        <taxon>Glires</taxon>
        <taxon>Rodentia</taxon>
        <taxon>Myomorpha</taxon>
        <taxon>Muroidea</taxon>
        <taxon>Cricetidae</taxon>
        <taxon>Cricetinae</taxon>
        <taxon>Cricetulus</taxon>
    </lineage>
</organism>
<sequence length="55" mass="6286">MQGAFRLEPPPPKQGSSQPFIAIHQNCHSITALRLTLSETENEHNFLVHIIHYVH</sequence>
<name>G3HIR1_CRIGR</name>
<dbReference type="InParanoid" id="G3HIR1"/>
<evidence type="ECO:0000313" key="2">
    <source>
        <dbReference type="Proteomes" id="UP000001075"/>
    </source>
</evidence>
<dbReference type="AlphaFoldDB" id="G3HIR1"/>
<gene>
    <name evidence="1" type="ORF">I79_010537</name>
</gene>
<protein>
    <submittedName>
        <fullName evidence="1">Uncharacterized protein</fullName>
    </submittedName>
</protein>